<feature type="transmembrane region" description="Helical" evidence="1">
    <location>
        <begin position="78"/>
        <end position="98"/>
    </location>
</feature>
<evidence type="ECO:0000256" key="1">
    <source>
        <dbReference type="SAM" id="Phobius"/>
    </source>
</evidence>
<feature type="transmembrane region" description="Helical" evidence="1">
    <location>
        <begin position="201"/>
        <end position="223"/>
    </location>
</feature>
<name>A0A1G1Y2B6_9BACT</name>
<feature type="transmembrane region" description="Helical" evidence="1">
    <location>
        <begin position="54"/>
        <end position="72"/>
    </location>
</feature>
<keyword evidence="1" id="KW-0472">Membrane</keyword>
<feature type="transmembrane region" description="Helical" evidence="1">
    <location>
        <begin position="327"/>
        <end position="344"/>
    </location>
</feature>
<reference evidence="2 3" key="1">
    <citation type="journal article" date="2016" name="Nat. Commun.">
        <title>Thousands of microbial genomes shed light on interconnected biogeochemical processes in an aquifer system.</title>
        <authorList>
            <person name="Anantharaman K."/>
            <person name="Brown C.T."/>
            <person name="Hug L.A."/>
            <person name="Sharon I."/>
            <person name="Castelle C.J."/>
            <person name="Probst A.J."/>
            <person name="Thomas B.C."/>
            <person name="Singh A."/>
            <person name="Wilkins M.J."/>
            <person name="Karaoz U."/>
            <person name="Brodie E.L."/>
            <person name="Williams K.H."/>
            <person name="Hubbard S.S."/>
            <person name="Banfield J.F."/>
        </authorList>
    </citation>
    <scope>NUCLEOTIDE SEQUENCE [LARGE SCALE GENOMIC DNA]</scope>
</reference>
<evidence type="ECO:0000313" key="2">
    <source>
        <dbReference type="EMBL" id="OGY45717.1"/>
    </source>
</evidence>
<sequence length="368" mass="41758">MYIFGIISFLFWPVVIIGLIVFFAKRKHKKSRPAQDKEWYLQLALCKEDAVSQLFLLLAFFFLGITLLAFNKDFGDPLSWRTILAIASLAGLIGAYYFKTIYVLAFSLVGLTSWWGAQANFWLDGKNIKTSAIFAGLAFLALMFYALGYLHEKQTKFKRFALVYLILGIITVTGSLFFFSTQPGLGVMGEMTKGGSFFGSWQLTLSLFIFLITLIGANLYAVAQKLISPFELMAALILAGLFSLTALLPEQKMFFQTGNFYSGGGLSETGVFWALIYNLAIFFELLGLLFSGYLRRETWLINLGALFLFLLIIVKYFDWFFTFFDKSIFFIGAGILLFVVGWFMEKGRKYMISNIKEQAQQISQPHDK</sequence>
<keyword evidence="1" id="KW-0812">Transmembrane</keyword>
<evidence type="ECO:0000313" key="3">
    <source>
        <dbReference type="Proteomes" id="UP000178432"/>
    </source>
</evidence>
<feature type="transmembrane region" description="Helical" evidence="1">
    <location>
        <begin position="128"/>
        <end position="150"/>
    </location>
</feature>
<gene>
    <name evidence="2" type="ORF">A2663_02730</name>
</gene>
<keyword evidence="1" id="KW-1133">Transmembrane helix</keyword>
<evidence type="ECO:0008006" key="4">
    <source>
        <dbReference type="Google" id="ProtNLM"/>
    </source>
</evidence>
<comment type="caution">
    <text evidence="2">The sequence shown here is derived from an EMBL/GenBank/DDBJ whole genome shotgun (WGS) entry which is preliminary data.</text>
</comment>
<proteinExistence type="predicted"/>
<feature type="transmembrane region" description="Helical" evidence="1">
    <location>
        <begin position="230"/>
        <end position="249"/>
    </location>
</feature>
<accession>A0A1G1Y2B6</accession>
<dbReference type="Proteomes" id="UP000178432">
    <property type="component" value="Unassembled WGS sequence"/>
</dbReference>
<feature type="transmembrane region" description="Helical" evidence="1">
    <location>
        <begin position="6"/>
        <end position="24"/>
    </location>
</feature>
<feature type="transmembrane region" description="Helical" evidence="1">
    <location>
        <begin position="162"/>
        <end position="181"/>
    </location>
</feature>
<organism evidence="2 3">
    <name type="scientific">Candidatus Buchananbacteria bacterium RIFCSPHIGHO2_01_FULL_46_12</name>
    <dbReference type="NCBI Taxonomy" id="1797536"/>
    <lineage>
        <taxon>Bacteria</taxon>
        <taxon>Candidatus Buchananiibacteriota</taxon>
    </lineage>
</organism>
<protein>
    <recommendedName>
        <fullName evidence="4">DUF2157 domain-containing protein</fullName>
    </recommendedName>
</protein>
<feature type="transmembrane region" description="Helical" evidence="1">
    <location>
        <begin position="299"/>
        <end position="321"/>
    </location>
</feature>
<dbReference type="AlphaFoldDB" id="A0A1G1Y2B6"/>
<feature type="transmembrane region" description="Helical" evidence="1">
    <location>
        <begin position="269"/>
        <end position="290"/>
    </location>
</feature>
<dbReference type="EMBL" id="MHIF01000073">
    <property type="protein sequence ID" value="OGY45717.1"/>
    <property type="molecule type" value="Genomic_DNA"/>
</dbReference>